<dbReference type="OrthoDB" id="1910803at2759"/>
<dbReference type="AlphaFoldDB" id="A0A834WL78"/>
<accession>A0A834WL78</accession>
<dbReference type="PROSITE" id="PS00194">
    <property type="entry name" value="THIOREDOXIN_1"/>
    <property type="match status" value="1"/>
</dbReference>
<keyword evidence="2" id="KW-0732">Signal</keyword>
<dbReference type="Gene3D" id="3.40.30.10">
    <property type="entry name" value="Glutaredoxin"/>
    <property type="match status" value="1"/>
</dbReference>
<dbReference type="Gene3D" id="3.40.1740.10">
    <property type="entry name" value="VC0467-like"/>
    <property type="match status" value="1"/>
</dbReference>
<protein>
    <submittedName>
        <fullName evidence="3">Protein disulfide-isomerase</fullName>
    </submittedName>
</protein>
<dbReference type="InterPro" id="IPR036249">
    <property type="entry name" value="Thioredoxin-like_sf"/>
</dbReference>
<dbReference type="InterPro" id="IPR003774">
    <property type="entry name" value="AlgH-like"/>
</dbReference>
<evidence type="ECO:0000313" key="4">
    <source>
        <dbReference type="Proteomes" id="UP000634136"/>
    </source>
</evidence>
<feature type="compositionally biased region" description="Basic and acidic residues" evidence="1">
    <location>
        <begin position="592"/>
        <end position="602"/>
    </location>
</feature>
<dbReference type="SUPFAM" id="SSF143456">
    <property type="entry name" value="VC0467-like"/>
    <property type="match status" value="1"/>
</dbReference>
<comment type="caution">
    <text evidence="3">The sequence shown here is derived from an EMBL/GenBank/DDBJ whole genome shotgun (WGS) entry which is preliminary data.</text>
</comment>
<reference evidence="3" key="1">
    <citation type="submission" date="2020-09" db="EMBL/GenBank/DDBJ databases">
        <title>Genome-Enabled Discovery of Anthraquinone Biosynthesis in Senna tora.</title>
        <authorList>
            <person name="Kang S.-H."/>
            <person name="Pandey R.P."/>
            <person name="Lee C.-M."/>
            <person name="Sim J.-S."/>
            <person name="Jeong J.-T."/>
            <person name="Choi B.-S."/>
            <person name="Jung M."/>
            <person name="Ginzburg D."/>
            <person name="Zhao K."/>
            <person name="Won S.Y."/>
            <person name="Oh T.-J."/>
            <person name="Yu Y."/>
            <person name="Kim N.-H."/>
            <person name="Lee O.R."/>
            <person name="Lee T.-H."/>
            <person name="Bashyal P."/>
            <person name="Kim T.-S."/>
            <person name="Lee W.-H."/>
            <person name="Kawkins C."/>
            <person name="Kim C.-K."/>
            <person name="Kim J.S."/>
            <person name="Ahn B.O."/>
            <person name="Rhee S.Y."/>
            <person name="Sohng J.K."/>
        </authorList>
    </citation>
    <scope>NUCLEOTIDE SEQUENCE</scope>
    <source>
        <tissue evidence="3">Leaf</tissue>
    </source>
</reference>
<sequence>MKYLLLLFAPILLSRLSIHCASSAPGEWQILTKQNFSSQIRLHPHILLLITVPWSGESRSLMKDVVHVIADKGEEFSPLKLRYIHRNTESMLADSVGATTDEITLVYFRYSISYKYRGRLRAKNILSSLYFYITHATEEVPLKALRNGEELRTFLDSTDKALVLVDFCGWTPKLLAKGKENGTEKGFSLHGDHLGVDFGGKNDRTPASGGKNNLKVAGEGMCKADLRMGDGFQQVPWLEAFTSVKNSALVGAKYSNSHVLTSCTLEEFEHFYSFYLEFMTAVREFSLPPERHRFGLVLERSILSSLGVGDSGSWFAVQCVAGCPSCLKILNKEDDLKYVLQMDNHFVKELEGKEYVQETILPANRPSILLFVDRSSDSSETRGKSKEALDAFRELAQHYQVLNQISNNDDVNHGEFSIKDYQGLKSTSEHPRLKLSMTAQKIKLKKKMSTIMILNEGKHISLDKLASDLQVTSLNEIFSHLLQQNKYGKLSSLAKDLGFQLLSDDIDIKPINVQKSHSEIQFNQMSTEHPQAGRTDIPNLENDPYRLSKSAGDPEENSELTELSSQNNELKTTFTDPSKEIPSTIPEEPIEDHELPVNKNKEEETEGSSDGDKSQKESIADHELPVAKTMKAETEGSSNGDIFEEEQDPFLGFNGSFFYTDSNYQLLRTLTGNSRIPTLVIIDPIQQQHFVFPEDKIFDFSSLYGFLSGFLNETLLPYQRSEVVIKGPREATHPPFVNLDFHEVDSIPRITAHTFSELVIGLSLSDKENAWNKDVLVLFSYNWCGYCQRMEMVVREVHRSFKGYMDMRKSQSRNVKAVDHENLDYVTMKLPVIYLLDCTSNDCDLILESVDQREVYPALFLFPAEKKKPILYEGDMTVVDLIKFVGEHASYVNHLICEKVLWLHQPGRRNQNLYSTLQTNNIHMEPLYGYADSKYHRSQGDDSISEKVVKPNPHNLIKAHMSNRLLEPLPRVTIGSVLIATEKLMGIQPFDASKILIVAADQMNGFQGLIINKHIGWSSLPELQEGYEILKGAPLSLGGPIVKSGMPLLSLTTSVPISHLPEVLPGVFFLDHLATIGKIYELKLANQSVADHWFFLGYSSWNWDQLFNEMAKGAWNVSEDGMKHLIWP</sequence>
<evidence type="ECO:0000256" key="2">
    <source>
        <dbReference type="SAM" id="SignalP"/>
    </source>
</evidence>
<evidence type="ECO:0000313" key="3">
    <source>
        <dbReference type="EMBL" id="KAF7827420.1"/>
    </source>
</evidence>
<feature type="compositionally biased region" description="Polar residues" evidence="1">
    <location>
        <begin position="560"/>
        <end position="576"/>
    </location>
</feature>
<organism evidence="3 4">
    <name type="scientific">Senna tora</name>
    <dbReference type="NCBI Taxonomy" id="362788"/>
    <lineage>
        <taxon>Eukaryota</taxon>
        <taxon>Viridiplantae</taxon>
        <taxon>Streptophyta</taxon>
        <taxon>Embryophyta</taxon>
        <taxon>Tracheophyta</taxon>
        <taxon>Spermatophyta</taxon>
        <taxon>Magnoliopsida</taxon>
        <taxon>eudicotyledons</taxon>
        <taxon>Gunneridae</taxon>
        <taxon>Pentapetalae</taxon>
        <taxon>rosids</taxon>
        <taxon>fabids</taxon>
        <taxon>Fabales</taxon>
        <taxon>Fabaceae</taxon>
        <taxon>Caesalpinioideae</taxon>
        <taxon>Cassia clade</taxon>
        <taxon>Senna</taxon>
    </lineage>
</organism>
<feature type="chain" id="PRO_5032728058" evidence="2">
    <location>
        <begin position="24"/>
        <end position="1128"/>
    </location>
</feature>
<name>A0A834WL78_9FABA</name>
<dbReference type="PANTHER" id="PTHR31984">
    <property type="entry name" value="TRANSPORTER, PUTATIVE (DUF179)-RELATED"/>
    <property type="match status" value="1"/>
</dbReference>
<dbReference type="InterPro" id="IPR017937">
    <property type="entry name" value="Thioredoxin_CS"/>
</dbReference>
<feature type="region of interest" description="Disordered" evidence="1">
    <location>
        <begin position="526"/>
        <end position="640"/>
    </location>
</feature>
<gene>
    <name evidence="3" type="ORF">G2W53_018584</name>
</gene>
<dbReference type="SUPFAM" id="SSF52833">
    <property type="entry name" value="Thioredoxin-like"/>
    <property type="match status" value="1"/>
</dbReference>
<evidence type="ECO:0000256" key="1">
    <source>
        <dbReference type="SAM" id="MobiDB-lite"/>
    </source>
</evidence>
<dbReference type="Pfam" id="PF02622">
    <property type="entry name" value="DUF179"/>
    <property type="match status" value="1"/>
</dbReference>
<dbReference type="Proteomes" id="UP000634136">
    <property type="component" value="Unassembled WGS sequence"/>
</dbReference>
<keyword evidence="3" id="KW-0413">Isomerase</keyword>
<keyword evidence="4" id="KW-1185">Reference proteome</keyword>
<feature type="compositionally biased region" description="Basic and acidic residues" evidence="1">
    <location>
        <begin position="610"/>
        <end position="634"/>
    </location>
</feature>
<feature type="signal peptide" evidence="2">
    <location>
        <begin position="1"/>
        <end position="23"/>
    </location>
</feature>
<dbReference type="GO" id="GO:0016853">
    <property type="term" value="F:isomerase activity"/>
    <property type="evidence" value="ECO:0007669"/>
    <property type="project" value="UniProtKB-KW"/>
</dbReference>
<dbReference type="EMBL" id="JAAIUW010000006">
    <property type="protein sequence ID" value="KAF7827420.1"/>
    <property type="molecule type" value="Genomic_DNA"/>
</dbReference>
<dbReference type="PANTHER" id="PTHR31984:SF12">
    <property type="entry name" value="THIOREDOXIN DOMAIN-CONTAINING PROTEIN"/>
    <property type="match status" value="1"/>
</dbReference>
<proteinExistence type="predicted"/>